<sequence length="106" mass="12134">MSEVTMVQHFMVVVVQHFMVVVVQHFMVVVKRFIVQRFTSIVQHFIIDRAAFCGKSKCSVSDTDYPLLLLYSSPPTLDKILLLSRRNAGFNGCTGSIPERYMMMKS</sequence>
<evidence type="ECO:0000313" key="3">
    <source>
        <dbReference type="Proteomes" id="UP001190700"/>
    </source>
</evidence>
<name>A0AAE0H0J4_9CHLO</name>
<protein>
    <submittedName>
        <fullName evidence="2">Uncharacterized protein</fullName>
    </submittedName>
</protein>
<feature type="transmembrane region" description="Helical" evidence="1">
    <location>
        <begin position="6"/>
        <end position="30"/>
    </location>
</feature>
<keyword evidence="3" id="KW-1185">Reference proteome</keyword>
<gene>
    <name evidence="2" type="ORF">CYMTET_4848</name>
</gene>
<dbReference type="EMBL" id="LGRX02000775">
    <property type="protein sequence ID" value="KAK3287648.1"/>
    <property type="molecule type" value="Genomic_DNA"/>
</dbReference>
<accession>A0AAE0H0J4</accession>
<reference evidence="2 3" key="1">
    <citation type="journal article" date="2015" name="Genome Biol. Evol.">
        <title>Comparative Genomics of a Bacterivorous Green Alga Reveals Evolutionary Causalities and Consequences of Phago-Mixotrophic Mode of Nutrition.</title>
        <authorList>
            <person name="Burns J.A."/>
            <person name="Paasch A."/>
            <person name="Narechania A."/>
            <person name="Kim E."/>
        </authorList>
    </citation>
    <scope>NUCLEOTIDE SEQUENCE [LARGE SCALE GENOMIC DNA]</scope>
    <source>
        <strain evidence="2 3">PLY_AMNH</strain>
    </source>
</reference>
<comment type="caution">
    <text evidence="2">The sequence shown here is derived from an EMBL/GenBank/DDBJ whole genome shotgun (WGS) entry which is preliminary data.</text>
</comment>
<evidence type="ECO:0000256" key="1">
    <source>
        <dbReference type="SAM" id="Phobius"/>
    </source>
</evidence>
<keyword evidence="1" id="KW-0472">Membrane</keyword>
<keyword evidence="1" id="KW-1133">Transmembrane helix</keyword>
<dbReference type="AlphaFoldDB" id="A0AAE0H0J4"/>
<evidence type="ECO:0000313" key="2">
    <source>
        <dbReference type="EMBL" id="KAK3287648.1"/>
    </source>
</evidence>
<dbReference type="Proteomes" id="UP001190700">
    <property type="component" value="Unassembled WGS sequence"/>
</dbReference>
<keyword evidence="1" id="KW-0812">Transmembrane</keyword>
<proteinExistence type="predicted"/>
<organism evidence="2 3">
    <name type="scientific">Cymbomonas tetramitiformis</name>
    <dbReference type="NCBI Taxonomy" id="36881"/>
    <lineage>
        <taxon>Eukaryota</taxon>
        <taxon>Viridiplantae</taxon>
        <taxon>Chlorophyta</taxon>
        <taxon>Pyramimonadophyceae</taxon>
        <taxon>Pyramimonadales</taxon>
        <taxon>Pyramimonadaceae</taxon>
        <taxon>Cymbomonas</taxon>
    </lineage>
</organism>